<reference evidence="4" key="1">
    <citation type="submission" date="2022-07" db="EMBL/GenBank/DDBJ databases">
        <title>Phylogenomic reconstructions and comparative analyses of Kickxellomycotina fungi.</title>
        <authorList>
            <person name="Reynolds N.K."/>
            <person name="Stajich J.E."/>
            <person name="Barry K."/>
            <person name="Grigoriev I.V."/>
            <person name="Crous P."/>
            <person name="Smith M.E."/>
        </authorList>
    </citation>
    <scope>NUCLEOTIDE SEQUENCE</scope>
    <source>
        <strain evidence="4">BCRC 34381</strain>
    </source>
</reference>
<feature type="region of interest" description="Disordered" evidence="2">
    <location>
        <begin position="77"/>
        <end position="105"/>
    </location>
</feature>
<dbReference type="InterPro" id="IPR013087">
    <property type="entry name" value="Znf_C2H2_type"/>
</dbReference>
<comment type="caution">
    <text evidence="4">The sequence shown here is derived from an EMBL/GenBank/DDBJ whole genome shotgun (WGS) entry which is preliminary data.</text>
</comment>
<evidence type="ECO:0000313" key="4">
    <source>
        <dbReference type="EMBL" id="KAJ1732142.1"/>
    </source>
</evidence>
<sequence length="356" mass="39475">MSGVSAAECPDVALNDEGFPARLLSRSLTSRRRTSVRRARTHGLRPHSIARVDVPPALDTSIQVIDSLFKQYRQCGNSRSDYHDDGGDSPTSLVPSAHSSLDSEGTLAEPLAADYPRIHHGLLAMPAVEHGGDPGDADSTCQDPSEPLPEIASHDANCTQLNSHLSLCDESEPPQLLFSRLMDALFPWPQPEAEQYHLYYVVATMDGQPAISRQYACPTAMCAGRFAHFEELQLHWPTHPWNRRGVLLPVAAGGIRRLTFWQHKAVYIRSLLHGPHAVDPAAGHVPASVERCRSRRNWLGEANRHPPARLRMASAMAISDYGDIRLFGPKSYFVLPRIVPIEQVRMWEERLALQAS</sequence>
<dbReference type="Proteomes" id="UP001143981">
    <property type="component" value="Unassembled WGS sequence"/>
</dbReference>
<dbReference type="PROSITE" id="PS00028">
    <property type="entry name" value="ZINC_FINGER_C2H2_1"/>
    <property type="match status" value="1"/>
</dbReference>
<organism evidence="4 5">
    <name type="scientific">Coemansia biformis</name>
    <dbReference type="NCBI Taxonomy" id="1286918"/>
    <lineage>
        <taxon>Eukaryota</taxon>
        <taxon>Fungi</taxon>
        <taxon>Fungi incertae sedis</taxon>
        <taxon>Zoopagomycota</taxon>
        <taxon>Kickxellomycotina</taxon>
        <taxon>Kickxellomycetes</taxon>
        <taxon>Kickxellales</taxon>
        <taxon>Kickxellaceae</taxon>
        <taxon>Coemansia</taxon>
    </lineage>
</organism>
<dbReference type="EMBL" id="JANBOI010000254">
    <property type="protein sequence ID" value="KAJ1732142.1"/>
    <property type="molecule type" value="Genomic_DNA"/>
</dbReference>
<dbReference type="GO" id="GO:0008270">
    <property type="term" value="F:zinc ion binding"/>
    <property type="evidence" value="ECO:0007669"/>
    <property type="project" value="UniProtKB-KW"/>
</dbReference>
<proteinExistence type="predicted"/>
<feature type="compositionally biased region" description="Polar residues" evidence="2">
    <location>
        <begin position="89"/>
        <end position="103"/>
    </location>
</feature>
<accession>A0A9W7YCY4</accession>
<dbReference type="AlphaFoldDB" id="A0A9W7YCY4"/>
<evidence type="ECO:0000256" key="1">
    <source>
        <dbReference type="PROSITE-ProRule" id="PRU00042"/>
    </source>
</evidence>
<feature type="domain" description="C2H2-type" evidence="3">
    <location>
        <begin position="215"/>
        <end position="244"/>
    </location>
</feature>
<evidence type="ECO:0000256" key="2">
    <source>
        <dbReference type="SAM" id="MobiDB-lite"/>
    </source>
</evidence>
<evidence type="ECO:0000259" key="3">
    <source>
        <dbReference type="PROSITE" id="PS50157"/>
    </source>
</evidence>
<keyword evidence="5" id="KW-1185">Reference proteome</keyword>
<dbReference type="PROSITE" id="PS50157">
    <property type="entry name" value="ZINC_FINGER_C2H2_2"/>
    <property type="match status" value="1"/>
</dbReference>
<keyword evidence="1" id="KW-0479">Metal-binding</keyword>
<evidence type="ECO:0000313" key="5">
    <source>
        <dbReference type="Proteomes" id="UP001143981"/>
    </source>
</evidence>
<name>A0A9W7YCY4_9FUNG</name>
<keyword evidence="1" id="KW-0863">Zinc-finger</keyword>
<gene>
    <name evidence="4" type="ORF">LPJ61_002192</name>
</gene>
<keyword evidence="1" id="KW-0862">Zinc</keyword>
<protein>
    <recommendedName>
        <fullName evidence="3">C2H2-type domain-containing protein</fullName>
    </recommendedName>
</protein>
<dbReference type="OrthoDB" id="5563127at2759"/>